<protein>
    <submittedName>
        <fullName evidence="2">Uncharacterized protein</fullName>
    </submittedName>
</protein>
<gene>
    <name evidence="2" type="ORF">JOL62DRAFT_553598</name>
</gene>
<sequence>MWPATTAFHPTLVLLVFLQLLRLAAPRQDPPQDPYVLPCCGDIQGGDVCAVVDIVEYGKVTERPDLCLQRTDGKRNGNRCPDQNCRALLNKYEGFKILGPGKW</sequence>
<feature type="signal peptide" evidence="1">
    <location>
        <begin position="1"/>
        <end position="26"/>
    </location>
</feature>
<reference evidence="2 3" key="1">
    <citation type="submission" date="2024-04" db="EMBL/GenBank/DDBJ databases">
        <title>Phyllosticta paracitricarpa is synonymous to the EU quarantine fungus P. citricarpa based on phylogenomic analyses.</title>
        <authorList>
            <consortium name="Lawrence Berkeley National Laboratory"/>
            <person name="Van ingen-buijs V.A."/>
            <person name="Van westerhoven A.C."/>
            <person name="Haridas S."/>
            <person name="Skiadas P."/>
            <person name="Martin F."/>
            <person name="Groenewald J.Z."/>
            <person name="Crous P.W."/>
            <person name="Seidl M.F."/>
        </authorList>
    </citation>
    <scope>NUCLEOTIDE SEQUENCE [LARGE SCALE GENOMIC DNA]</scope>
    <source>
        <strain evidence="2 3">CBS 141358</strain>
    </source>
</reference>
<name>A0ABR1NI03_9PEZI</name>
<keyword evidence="3" id="KW-1185">Reference proteome</keyword>
<proteinExistence type="predicted"/>
<feature type="chain" id="PRO_5046223570" evidence="1">
    <location>
        <begin position="27"/>
        <end position="103"/>
    </location>
</feature>
<dbReference type="Proteomes" id="UP001367316">
    <property type="component" value="Unassembled WGS sequence"/>
</dbReference>
<evidence type="ECO:0000313" key="3">
    <source>
        <dbReference type="Proteomes" id="UP001367316"/>
    </source>
</evidence>
<accession>A0ABR1NI03</accession>
<evidence type="ECO:0000313" key="2">
    <source>
        <dbReference type="EMBL" id="KAK7614809.1"/>
    </source>
</evidence>
<dbReference type="EMBL" id="JBBPBF010000003">
    <property type="protein sequence ID" value="KAK7614809.1"/>
    <property type="molecule type" value="Genomic_DNA"/>
</dbReference>
<organism evidence="2 3">
    <name type="scientific">Phyllosticta paracitricarpa</name>
    <dbReference type="NCBI Taxonomy" id="2016321"/>
    <lineage>
        <taxon>Eukaryota</taxon>
        <taxon>Fungi</taxon>
        <taxon>Dikarya</taxon>
        <taxon>Ascomycota</taxon>
        <taxon>Pezizomycotina</taxon>
        <taxon>Dothideomycetes</taxon>
        <taxon>Dothideomycetes incertae sedis</taxon>
        <taxon>Botryosphaeriales</taxon>
        <taxon>Phyllostictaceae</taxon>
        <taxon>Phyllosticta</taxon>
    </lineage>
</organism>
<keyword evidence="1" id="KW-0732">Signal</keyword>
<evidence type="ECO:0000256" key="1">
    <source>
        <dbReference type="SAM" id="SignalP"/>
    </source>
</evidence>
<comment type="caution">
    <text evidence="2">The sequence shown here is derived from an EMBL/GenBank/DDBJ whole genome shotgun (WGS) entry which is preliminary data.</text>
</comment>